<dbReference type="InterPro" id="IPR034151">
    <property type="entry name" value="TOPRIM_DnaG_bac"/>
</dbReference>
<comment type="similarity">
    <text evidence="12 13">Belongs to the DnaG primase family.</text>
</comment>
<organism evidence="16">
    <name type="scientific">uncultured Acetothermia bacterium</name>
    <dbReference type="NCBI Taxonomy" id="236499"/>
    <lineage>
        <taxon>Bacteria</taxon>
        <taxon>Candidatus Bipolaricaulota</taxon>
        <taxon>environmental samples</taxon>
    </lineage>
</organism>
<dbReference type="EC" id="2.7.7.101" evidence="12"/>
<keyword evidence="11 12" id="KW-0804">Transcription</keyword>
<evidence type="ECO:0000256" key="9">
    <source>
        <dbReference type="ARBA" id="ARBA00022842"/>
    </source>
</evidence>
<dbReference type="GO" id="GO:0005737">
    <property type="term" value="C:cytoplasm"/>
    <property type="evidence" value="ECO:0007669"/>
    <property type="project" value="TreeGrafter"/>
</dbReference>
<keyword evidence="7 12" id="KW-0863">Zinc-finger</keyword>
<dbReference type="FunFam" id="3.90.580.10:FF:000001">
    <property type="entry name" value="DNA primase"/>
    <property type="match status" value="1"/>
</dbReference>
<dbReference type="SUPFAM" id="SSF57783">
    <property type="entry name" value="Zinc beta-ribbon"/>
    <property type="match status" value="1"/>
</dbReference>
<keyword evidence="5 12" id="KW-0235">DNA replication</keyword>
<dbReference type="Gene3D" id="3.90.980.10">
    <property type="entry name" value="DNA primase, catalytic core, N-terminal domain"/>
    <property type="match status" value="1"/>
</dbReference>
<dbReference type="PIRSF" id="PIRSF002811">
    <property type="entry name" value="DnaG"/>
    <property type="match status" value="1"/>
</dbReference>
<dbReference type="Gene3D" id="1.10.860.10">
    <property type="entry name" value="DNAb Helicase, Chain A"/>
    <property type="match status" value="1"/>
</dbReference>
<dbReference type="InterPro" id="IPR016136">
    <property type="entry name" value="DNA_helicase_N/primase_C"/>
</dbReference>
<dbReference type="SMART" id="SM00493">
    <property type="entry name" value="TOPRIM"/>
    <property type="match status" value="1"/>
</dbReference>
<dbReference type="FunFam" id="3.40.1360.10:FF:000002">
    <property type="entry name" value="DNA primase"/>
    <property type="match status" value="1"/>
</dbReference>
<evidence type="ECO:0000256" key="4">
    <source>
        <dbReference type="ARBA" id="ARBA00022695"/>
    </source>
</evidence>
<dbReference type="GO" id="GO:1990077">
    <property type="term" value="C:primosome complex"/>
    <property type="evidence" value="ECO:0007669"/>
    <property type="project" value="UniProtKB-KW"/>
</dbReference>
<evidence type="ECO:0000256" key="13">
    <source>
        <dbReference type="PIRNR" id="PIRNR002811"/>
    </source>
</evidence>
<gene>
    <name evidence="12" type="primary">dnaG</name>
    <name evidence="16" type="ORF">HGMM_F36B04C28</name>
</gene>
<evidence type="ECO:0000259" key="15">
    <source>
        <dbReference type="PROSITE" id="PS50880"/>
    </source>
</evidence>
<feature type="domain" description="Toprim" evidence="15">
    <location>
        <begin position="244"/>
        <end position="325"/>
    </location>
</feature>
<dbReference type="PANTHER" id="PTHR30313">
    <property type="entry name" value="DNA PRIMASE"/>
    <property type="match status" value="1"/>
</dbReference>
<feature type="zinc finger region" description="CHC2-type" evidence="12 14">
    <location>
        <begin position="37"/>
        <end position="61"/>
    </location>
</feature>
<comment type="catalytic activity">
    <reaction evidence="12">
        <text>ssDNA + n NTP = ssDNA/pppN(pN)n-1 hybrid + (n-1) diphosphate.</text>
        <dbReference type="EC" id="2.7.7.101"/>
    </reaction>
</comment>
<evidence type="ECO:0000256" key="7">
    <source>
        <dbReference type="ARBA" id="ARBA00022771"/>
    </source>
</evidence>
<evidence type="ECO:0000256" key="11">
    <source>
        <dbReference type="ARBA" id="ARBA00023163"/>
    </source>
</evidence>
<sequence length="568" mass="64614">MAGRNEIELIRERADMLEIVSRYVSLKKAGKNYIGSCPFHQDKTPSFTVNPEKKLFHCFGCNEGGDLFQFLMKIERIDFAEALARLAAQTGVPIRRERPSPLQKLKELNERVCLYFQTNLVSPAGQKAREYLKQRGFSKEIIERFRLGYALPRWDDLAKKFSGDAEALETLGLALRRKDGALYDRFRDRLIFPIWSPAGEIIGFAGRTLGDEEPKYLNISNTPLFEKGTVLYGLNFARHAAREETLIIVEGYTDVISAHQAGIEHVVAGMGTALTGSQAQLLKRFASRVILAYDRDAAGRAATLRGLAHLRNSELDVSVALLPPEHDPDSFIRAHGREAFFQILQRAIPFHEFYLHSVLEDHPATTLAGKEKILQNVREFLPLLASVAVRHEIIRELGRVLNLPEEEVARAVKAGTRASIMAAPVTEESAWGPEEQVLHFVLQGDLPLSRVREHLDVQDFTRYPEIARALWELSEPWTVEEVLERLSAEDQVTVRRLVLQPPPLKESDRSRALAEVLWRLRQVRLEEKIARLREEVRAAERAGDRARVWRLQAELVHHQQQLLHGGRR</sequence>
<keyword evidence="1 12" id="KW-0240">DNA-directed RNA polymerase</keyword>
<dbReference type="InterPro" id="IPR050219">
    <property type="entry name" value="DnaG_primase"/>
</dbReference>
<dbReference type="Gene3D" id="3.40.1360.10">
    <property type="match status" value="1"/>
</dbReference>
<dbReference type="InterPro" id="IPR006171">
    <property type="entry name" value="TOPRIM_dom"/>
</dbReference>
<evidence type="ECO:0000256" key="12">
    <source>
        <dbReference type="HAMAP-Rule" id="MF_00974"/>
    </source>
</evidence>
<dbReference type="AlphaFoldDB" id="H5SJI9"/>
<keyword evidence="10 12" id="KW-0238">DNA-binding</keyword>
<reference evidence="16" key="2">
    <citation type="journal article" date="2012" name="PLoS ONE">
        <title>A Deeply Branching Thermophilic Bacterium with an Ancient Acetyl-CoA Pathway Dominates a Subsurface Ecosystem.</title>
        <authorList>
            <person name="Takami H."/>
            <person name="Noguchi H."/>
            <person name="Takaki Y."/>
            <person name="Uchiyama I."/>
            <person name="Toyoda A."/>
            <person name="Nishi S."/>
            <person name="Chee G.-J."/>
            <person name="Arai W."/>
            <person name="Nunoura T."/>
            <person name="Itoh T."/>
            <person name="Hattori M."/>
            <person name="Takai K."/>
        </authorList>
    </citation>
    <scope>NUCLEOTIDE SEQUENCE</scope>
</reference>
<dbReference type="NCBIfam" id="TIGR01391">
    <property type="entry name" value="dnaG"/>
    <property type="match status" value="1"/>
</dbReference>
<dbReference type="GO" id="GO:0000428">
    <property type="term" value="C:DNA-directed RNA polymerase complex"/>
    <property type="evidence" value="ECO:0007669"/>
    <property type="project" value="UniProtKB-KW"/>
</dbReference>
<comment type="domain">
    <text evidence="12">Contains an N-terminal zinc-binding domain, a central core domain that contains the primase activity, and a C-terminal DnaB-binding domain.</text>
</comment>
<dbReference type="GO" id="GO:0008270">
    <property type="term" value="F:zinc ion binding"/>
    <property type="evidence" value="ECO:0007669"/>
    <property type="project" value="UniProtKB-UniRule"/>
</dbReference>
<evidence type="ECO:0000256" key="6">
    <source>
        <dbReference type="ARBA" id="ARBA00022723"/>
    </source>
</evidence>
<dbReference type="Pfam" id="PF13155">
    <property type="entry name" value="Toprim_2"/>
    <property type="match status" value="1"/>
</dbReference>
<reference evidence="16" key="1">
    <citation type="journal article" date="2005" name="Environ. Microbiol.">
        <title>Genetic and functional properties of uncultivated thermophilic crenarchaeotes from a subsurface gold mine as revealed by analysis of genome fragments.</title>
        <authorList>
            <person name="Nunoura T."/>
            <person name="Hirayama H."/>
            <person name="Takami H."/>
            <person name="Oida H."/>
            <person name="Nishi S."/>
            <person name="Shimamura S."/>
            <person name="Suzuki Y."/>
            <person name="Inagaki F."/>
            <person name="Takai K."/>
            <person name="Nealson K.H."/>
            <person name="Horikoshi K."/>
        </authorList>
    </citation>
    <scope>NUCLEOTIDE SEQUENCE</scope>
</reference>
<evidence type="ECO:0000256" key="3">
    <source>
        <dbReference type="ARBA" id="ARBA00022679"/>
    </source>
</evidence>
<dbReference type="InterPro" id="IPR030846">
    <property type="entry name" value="DnaG_bac"/>
</dbReference>
<evidence type="ECO:0000256" key="10">
    <source>
        <dbReference type="ARBA" id="ARBA00023125"/>
    </source>
</evidence>
<keyword evidence="4 12" id="KW-0548">Nucleotidyltransferase</keyword>
<evidence type="ECO:0000256" key="5">
    <source>
        <dbReference type="ARBA" id="ARBA00022705"/>
    </source>
</evidence>
<evidence type="ECO:0000256" key="2">
    <source>
        <dbReference type="ARBA" id="ARBA00022515"/>
    </source>
</evidence>
<dbReference type="GO" id="GO:0003899">
    <property type="term" value="F:DNA-directed RNA polymerase activity"/>
    <property type="evidence" value="ECO:0007669"/>
    <property type="project" value="UniProtKB-UniRule"/>
</dbReference>
<comment type="subunit">
    <text evidence="12">Monomer. Interacts with DnaB.</text>
</comment>
<dbReference type="EMBL" id="AP011743">
    <property type="protein sequence ID" value="BAL56325.1"/>
    <property type="molecule type" value="Genomic_DNA"/>
</dbReference>
<keyword evidence="3 12" id="KW-0808">Transferase</keyword>
<keyword evidence="6 12" id="KW-0479">Metal-binding</keyword>
<dbReference type="InterPro" id="IPR036977">
    <property type="entry name" value="DNA_primase_Znf_CHC2"/>
</dbReference>
<dbReference type="Pfam" id="PF01807">
    <property type="entry name" value="Zn_ribbon_DnaG"/>
    <property type="match status" value="1"/>
</dbReference>
<name>H5SJI9_9BACT</name>
<evidence type="ECO:0000256" key="8">
    <source>
        <dbReference type="ARBA" id="ARBA00022833"/>
    </source>
</evidence>
<dbReference type="InterPro" id="IPR006295">
    <property type="entry name" value="DNA_primase_DnaG"/>
</dbReference>
<dbReference type="GO" id="GO:0006269">
    <property type="term" value="P:DNA replication, synthesis of primer"/>
    <property type="evidence" value="ECO:0007669"/>
    <property type="project" value="UniProtKB-UniRule"/>
</dbReference>
<dbReference type="Pfam" id="PF08275">
    <property type="entry name" value="DNAG_N"/>
    <property type="match status" value="1"/>
</dbReference>
<dbReference type="InterPro" id="IPR037068">
    <property type="entry name" value="DNA_primase_core_N_sf"/>
</dbReference>
<dbReference type="PANTHER" id="PTHR30313:SF2">
    <property type="entry name" value="DNA PRIMASE"/>
    <property type="match status" value="1"/>
</dbReference>
<comment type="cofactor">
    <cofactor evidence="12 13 14">
        <name>Zn(2+)</name>
        <dbReference type="ChEBI" id="CHEBI:29105"/>
    </cofactor>
    <text evidence="12 13 14">Binds 1 zinc ion per monomer.</text>
</comment>
<dbReference type="Gene3D" id="3.90.580.10">
    <property type="entry name" value="Zinc finger, CHC2-type domain"/>
    <property type="match status" value="1"/>
</dbReference>
<dbReference type="PROSITE" id="PS50880">
    <property type="entry name" value="TOPRIM"/>
    <property type="match status" value="1"/>
</dbReference>
<evidence type="ECO:0000256" key="1">
    <source>
        <dbReference type="ARBA" id="ARBA00022478"/>
    </source>
</evidence>
<protein>
    <recommendedName>
        <fullName evidence="12 13">DNA primase</fullName>
        <ecNumber evidence="12">2.7.7.101</ecNumber>
    </recommendedName>
</protein>
<dbReference type="SUPFAM" id="SSF56731">
    <property type="entry name" value="DNA primase core"/>
    <property type="match status" value="1"/>
</dbReference>
<proteinExistence type="inferred from homology"/>
<dbReference type="CDD" id="cd03364">
    <property type="entry name" value="TOPRIM_DnaG_primases"/>
    <property type="match status" value="1"/>
</dbReference>
<evidence type="ECO:0000313" key="16">
    <source>
        <dbReference type="EMBL" id="BAL56325.1"/>
    </source>
</evidence>
<accession>H5SJI9</accession>
<dbReference type="HAMAP" id="MF_00974">
    <property type="entry name" value="DNA_primase_DnaG"/>
    <property type="match status" value="1"/>
</dbReference>
<keyword evidence="9" id="KW-0460">Magnesium</keyword>
<comment type="function">
    <text evidence="12 13">RNA polymerase that catalyzes the synthesis of short RNA molecules used as primers for DNA polymerase during DNA replication.</text>
</comment>
<dbReference type="InterPro" id="IPR013264">
    <property type="entry name" value="DNAG_N"/>
</dbReference>
<keyword evidence="2 12" id="KW-0639">Primosome</keyword>
<dbReference type="InterPro" id="IPR002694">
    <property type="entry name" value="Znf_CHC2"/>
</dbReference>
<dbReference type="GO" id="GO:0003677">
    <property type="term" value="F:DNA binding"/>
    <property type="evidence" value="ECO:0007669"/>
    <property type="project" value="UniProtKB-KW"/>
</dbReference>
<keyword evidence="8 12" id="KW-0862">Zinc</keyword>
<evidence type="ECO:0000256" key="14">
    <source>
        <dbReference type="PIRSR" id="PIRSR002811-1"/>
    </source>
</evidence>
<dbReference type="SMART" id="SM00400">
    <property type="entry name" value="ZnF_CHCC"/>
    <property type="match status" value="1"/>
</dbReference>